<name>A0A409X061_PSICY</name>
<feature type="domain" description="F-box" evidence="1">
    <location>
        <begin position="27"/>
        <end position="73"/>
    </location>
</feature>
<dbReference type="Gene3D" id="1.20.1280.50">
    <property type="match status" value="1"/>
</dbReference>
<dbReference type="InParanoid" id="A0A409X061"/>
<dbReference type="EMBL" id="NHYD01002923">
    <property type="protein sequence ID" value="PPQ84168.1"/>
    <property type="molecule type" value="Genomic_DNA"/>
</dbReference>
<dbReference type="SUPFAM" id="SSF81383">
    <property type="entry name" value="F-box domain"/>
    <property type="match status" value="1"/>
</dbReference>
<dbReference type="InterPro" id="IPR001810">
    <property type="entry name" value="F-box_dom"/>
</dbReference>
<dbReference type="PROSITE" id="PS50181">
    <property type="entry name" value="FBOX"/>
    <property type="match status" value="1"/>
</dbReference>
<accession>A0A409X061</accession>
<dbReference type="AlphaFoldDB" id="A0A409X061"/>
<dbReference type="Pfam" id="PF12937">
    <property type="entry name" value="F-box-like"/>
    <property type="match status" value="1"/>
</dbReference>
<proteinExistence type="predicted"/>
<gene>
    <name evidence="2" type="ORF">CVT25_002034</name>
</gene>
<reference evidence="2 3" key="1">
    <citation type="journal article" date="2018" name="Evol. Lett.">
        <title>Horizontal gene cluster transfer increased hallucinogenic mushroom diversity.</title>
        <authorList>
            <person name="Reynolds H.T."/>
            <person name="Vijayakumar V."/>
            <person name="Gluck-Thaler E."/>
            <person name="Korotkin H.B."/>
            <person name="Matheny P.B."/>
            <person name="Slot J.C."/>
        </authorList>
    </citation>
    <scope>NUCLEOTIDE SEQUENCE [LARGE SCALE GENOMIC DNA]</scope>
    <source>
        <strain evidence="2 3">2631</strain>
    </source>
</reference>
<comment type="caution">
    <text evidence="2">The sequence shown here is derived from an EMBL/GenBank/DDBJ whole genome shotgun (WGS) entry which is preliminary data.</text>
</comment>
<evidence type="ECO:0000259" key="1">
    <source>
        <dbReference type="PROSITE" id="PS50181"/>
    </source>
</evidence>
<evidence type="ECO:0000313" key="3">
    <source>
        <dbReference type="Proteomes" id="UP000283269"/>
    </source>
</evidence>
<evidence type="ECO:0000313" key="2">
    <source>
        <dbReference type="EMBL" id="PPQ84168.1"/>
    </source>
</evidence>
<dbReference type="OrthoDB" id="3068592at2759"/>
<dbReference type="Proteomes" id="UP000283269">
    <property type="component" value="Unassembled WGS sequence"/>
</dbReference>
<keyword evidence="3" id="KW-1185">Reference proteome</keyword>
<dbReference type="InterPro" id="IPR036047">
    <property type="entry name" value="F-box-like_dom_sf"/>
</dbReference>
<sequence>MTALFTGAQRFGTWLKVYLLEDSGKASSTLITLPAELLTDILKLLAWKDVLQVRGVCRFLAEATKTRYIWAHLVNEHVLANPQPPRFERPIGAHSSQELEHLLLLWKSADRGLEASSLQPSRERTFIGVKTGYGVRTGNGPNGASNKLIHLIKGGRWLLVAEQTGAVSCYDLDAETISGVRLIPDQMEFANNSRVLMTLDYATHSPILEFTIALSLQDAAPWEEPLTSIRYRRTVQIWRVGVALDDTQHAVGLIATFLASFPHRPEILGVMSLSLLGPMIAFISITDEETYAFVVDWTQANGNSLEYTWRVVQRTMPRGYIHLLPGSRLLVASSRNFSLCDYSTAPETTSLPDSPRYSFPVVWQVKGYTCRKGSSCFLTRNTARVVLGSDSTLFTVSFNNTSVSDELPDIVQLPPEPWPLFYAQTFFGHTHIIAMDMSGYMTIMSYTSPGFATPESPTDVFRKYTLFNIPAACEPQLDEDSGRIVYVIEQRKRGILAHTEFAVLDFAMIFKQ</sequence>
<organism evidence="2 3">
    <name type="scientific">Psilocybe cyanescens</name>
    <dbReference type="NCBI Taxonomy" id="93625"/>
    <lineage>
        <taxon>Eukaryota</taxon>
        <taxon>Fungi</taxon>
        <taxon>Dikarya</taxon>
        <taxon>Basidiomycota</taxon>
        <taxon>Agaricomycotina</taxon>
        <taxon>Agaricomycetes</taxon>
        <taxon>Agaricomycetidae</taxon>
        <taxon>Agaricales</taxon>
        <taxon>Agaricineae</taxon>
        <taxon>Strophariaceae</taxon>
        <taxon>Psilocybe</taxon>
    </lineage>
</organism>
<protein>
    <recommendedName>
        <fullName evidence="1">F-box domain-containing protein</fullName>
    </recommendedName>
</protein>